<keyword evidence="2" id="KW-1133">Transmembrane helix</keyword>
<evidence type="ECO:0000256" key="2">
    <source>
        <dbReference type="SAM" id="Phobius"/>
    </source>
</evidence>
<dbReference type="InterPro" id="IPR013783">
    <property type="entry name" value="Ig-like_fold"/>
</dbReference>
<dbReference type="NCBIfam" id="NF038128">
    <property type="entry name" value="choice_anch_J"/>
    <property type="match status" value="4"/>
</dbReference>
<evidence type="ECO:0000313" key="5">
    <source>
        <dbReference type="Proteomes" id="UP001180481"/>
    </source>
</evidence>
<dbReference type="PROSITE" id="PS50853">
    <property type="entry name" value="FN3"/>
    <property type="match status" value="5"/>
</dbReference>
<dbReference type="InterPro" id="IPR026341">
    <property type="entry name" value="T9SS_type_B"/>
</dbReference>
<dbReference type="InterPro" id="IPR044023">
    <property type="entry name" value="Ig_7"/>
</dbReference>
<dbReference type="PANTHER" id="PTHR46708:SF2">
    <property type="entry name" value="FIBRONECTIN TYPE-III DOMAIN-CONTAINING PROTEIN"/>
    <property type="match status" value="1"/>
</dbReference>
<dbReference type="Gene3D" id="2.60.40.10">
    <property type="entry name" value="Immunoglobulins"/>
    <property type="match status" value="5"/>
</dbReference>
<feature type="domain" description="Fibronectin type-III" evidence="3">
    <location>
        <begin position="1317"/>
        <end position="1413"/>
    </location>
</feature>
<dbReference type="Pfam" id="PF07675">
    <property type="entry name" value="Cleaved_Adhesin"/>
    <property type="match status" value="2"/>
</dbReference>
<dbReference type="InterPro" id="IPR011628">
    <property type="entry name" value="Cleaved_adhesin"/>
</dbReference>
<sequence>MQRVVSINKINVDFKTTNFKATLLMFIIFNLFSNFAFSQLALQTFDSGIPSSWSINSNQTVANNWVATSATGGYLGTPGAVVNPALNNTIGTTAEYFMITPQFLTPQSTEIRFHTKQGSFTNKGSIYELRLSTANQPDLNSFNVVLQTWTEAQLNVSATTYEEKIVTVPLPAGVPVYLAFVAKTNQTGTTNTSGDSWFVDNVRVIESCAPITGINSTMTATGGVINWTHPSANNFEIQIVPQGAGISASGTPVNGLSYTASGLNNGTNYDVYIRTICDGTTASTWAGPFHVQTSLLGLNCGTPIIIPSNVSTTPYVLSSNLANYYSLTDYTPYTTVGSNCFPSGTSNQLLGNHIFFNYTPTTTGLIEITQAVSVISGGGPNACYNGSSSVMVYNSCADIGVNCLAAIKTGTSSNESLTSQISNFYVQAGQTYVIVMSSPYQHTATSNASICFTFTVSGSNCPAPSPNNTTYNNLTQTSANFTWGNVGNLVSSWQYVALPVSSGVPNSSTPLLSTNTNSNNLVSSLLPNTAYNLFVRSVCNGVPGSWSAAVPFTTLCNPFTPPYYSGFTNNSETDCWSQLNLNNDLNFFTFGNNAFSEPVAKIRVTNSNDMLISPQFHLDGVTQKRLRFKYNIYGNWGLIVNNPTGGPGSFEIRMSTTGVGVNNFTTILVPLAEYTTAYNFIEMVVPLPNIVGDINIAWVLPAGATQTGTWTYFDDVYIENLPACSEPSYPIVTPGSITTTSATISWTNGYNNTQWELVAQPLGTGIPTTPGIIVSTNPYTLTNLNPSTRYEFYMRAVCSTTLQSAWTGPIFFNTLCIAQPTPYYESLNDTDVNTKKFCWSVNNVDGGITQWRIEANEASIRAASTMSQPFTSFDDWLISAPINANGLKRLRFSCRAVNGIFNPTPRGNIEVLMSSTQNFSSYTVLIPSFDFVNLAYEEKSVLFTGTGTTYIAFRVPPTMTDPGNSGIMMIDDIYVEDAPPCPNPVNLLVNSVTSSTANLSWTAGYTETQWEVIIQTAGGGIPSGTGTLVTNTPTYNATGLTQDTHYEYYVRAICGSNGNSEWIGPLSFKTACNPLSTPFLETFNSNSNTESCWTIVNGNGDSNEWNLNQTVNPIFGDQMAALFTGSNGNNNDWLISPTVTVNPNQRLRFYYKVYDSDFEEDLKVMLSTNGVSTNQFTTILYENSLNSFTNTTGVIAGSNTITLASAEDAARVRIGDFIYIPGFPFPYPTYVANVQGNIITMTTTATLTQTGVQNVQFEHVAINNEEYKEMVINLTGITSPTNINIAFHTPYFPPNPWAYRGQFTFIDNVIIEDIPSCPSVINVTSTNILDTAVTLNWESAGTETSWEISVQPYGTPAPNGNTLPQYLTTTSSHPKTITGLTPATKYQFYVRAICSGTSQSTWVGPFEFKTKCDLSNVCQYTITTISGNTGQVTQSVNVMQNGVVTQELEFPGFGQTTIDYPVFLCTGVAFDLYWDGLGSGVQYSQAQIIIKDSNNNIVWTSPLGLGTVNTTIYSGFASCGSITCPQPTNLVVNNQGVLSWSPGGSETQWEVFIQPAGNGTLPQSGIIVNSPNYTPVATDFFDSSMNTYEFFVRAICSADNKSYWSGPKVYVRNDEPSTAVTIQVNQNSQCNTSANNISFIGATASTTATTCGGINGGDVWFDFVATSKVHIIELSDFTPGNYYISSYEGPWPKIIMSLYEVQPDGSIIEKGCSENNSMVTMYSTELIVGKTYKIRLKLDSTVSNNKKFKICITTPSDVCNIDAFNFDFEKLPMQYVTGISTILNALVIPGWRVNTAAGQMFFQEQNNSMNVTPFSGGQCVQLIQDGTAAWNPSDPNIKGLYKDFDTSEIIKMDYSFASATRSSSTTVQLFAGPPTGPFTLVTEHNATSLVWQLIHGSYTIPSGQNTTRFIFRTKGNNIGHILDAANFKPNTDIITANTTLDCSQSSINVQAIGMGQWIASASNPSVATITNPTNMNTSITGITSPGIYTFIWKTRYCEKSITITRLGVTEIPTVISPITYCASQTATPLTANAPAGYTLLWFTDPITGTGITTAPVPSTNTVGTTNYYVALVDGNGCIGPRTPIEVVVNPIISPVVQFNYDAVSYCKNGSNPILETATGFVSGGTFTATPNGLTINSNTGVINLNTSLVGSYDIVYTLPSSGCRQSGTYTTTINISNEATYNIESSCETNTMLLNVVPTNGFDMTNVNYTWQDSSGNIIGINSNQFNVNEYLTNNSSVNYPFIIVVKVDSEGCIKQGTYLVDTNNCGQIPRGISPNNDGDNDTFDLTGLGVKALTIVNRYGMSVFSFKGNYTNQFKGFTSDGKKLPDGTYFYSISLENGKTQTGWVYINNQY</sequence>
<feature type="domain" description="Fibronectin type-III" evidence="3">
    <location>
        <begin position="983"/>
        <end position="1073"/>
    </location>
</feature>
<dbReference type="Proteomes" id="UP001180481">
    <property type="component" value="Chromosome"/>
</dbReference>
<keyword evidence="2" id="KW-0812">Transmembrane</keyword>
<reference evidence="4" key="1">
    <citation type="submission" date="2023-09" db="EMBL/GenBank/DDBJ databases">
        <title>Flavobacterium sp. 20NA77.7 isolated from freshwater.</title>
        <authorList>
            <person name="Le V."/>
            <person name="Ko S.-R."/>
            <person name="Ahn C.-Y."/>
            <person name="Oh H.-M."/>
        </authorList>
    </citation>
    <scope>NUCLEOTIDE SEQUENCE</scope>
    <source>
        <strain evidence="4">20NA77.7</strain>
    </source>
</reference>
<keyword evidence="2" id="KW-0472">Membrane</keyword>
<dbReference type="Pfam" id="PF19081">
    <property type="entry name" value="Ig_7"/>
    <property type="match status" value="1"/>
</dbReference>
<proteinExistence type="predicted"/>
<protein>
    <submittedName>
        <fullName evidence="4">Choice-of-anchor J domain-containing protein</fullName>
    </submittedName>
</protein>
<dbReference type="CDD" id="cd00063">
    <property type="entry name" value="FN3"/>
    <property type="match status" value="3"/>
</dbReference>
<dbReference type="PANTHER" id="PTHR46708">
    <property type="entry name" value="TENASCIN"/>
    <property type="match status" value="1"/>
</dbReference>
<evidence type="ECO:0000313" key="4">
    <source>
        <dbReference type="EMBL" id="WMW77787.1"/>
    </source>
</evidence>
<keyword evidence="1" id="KW-0677">Repeat</keyword>
<gene>
    <name evidence="4" type="ORF">RF683_09885</name>
</gene>
<feature type="transmembrane region" description="Helical" evidence="2">
    <location>
        <begin position="21"/>
        <end position="42"/>
    </location>
</feature>
<feature type="domain" description="Fibronectin type-III" evidence="3">
    <location>
        <begin position="465"/>
        <end position="557"/>
    </location>
</feature>
<organism evidence="4 5">
    <name type="scientific">Flavobacterium nakdongensis</name>
    <dbReference type="NCBI Taxonomy" id="3073563"/>
    <lineage>
        <taxon>Bacteria</taxon>
        <taxon>Pseudomonadati</taxon>
        <taxon>Bacteroidota</taxon>
        <taxon>Flavobacteriia</taxon>
        <taxon>Flavobacteriales</taxon>
        <taxon>Flavobacteriaceae</taxon>
        <taxon>Flavobacterium</taxon>
    </lineage>
</organism>
<dbReference type="Pfam" id="PF00041">
    <property type="entry name" value="fn3"/>
    <property type="match status" value="3"/>
</dbReference>
<feature type="domain" description="Fibronectin type-III" evidence="3">
    <location>
        <begin position="726"/>
        <end position="817"/>
    </location>
</feature>
<feature type="domain" description="Fibronectin type-III" evidence="3">
    <location>
        <begin position="209"/>
        <end position="296"/>
    </location>
</feature>
<name>A0ABY9RC60_9FLAO</name>
<dbReference type="InterPro" id="IPR003961">
    <property type="entry name" value="FN3_dom"/>
</dbReference>
<dbReference type="RefSeq" id="WP_309532122.1">
    <property type="nucleotide sequence ID" value="NZ_CP133721.1"/>
</dbReference>
<dbReference type="Pfam" id="PF13585">
    <property type="entry name" value="CHU_C"/>
    <property type="match status" value="1"/>
</dbReference>
<dbReference type="InterPro" id="IPR050991">
    <property type="entry name" value="ECM_Regulatory_Proteins"/>
</dbReference>
<dbReference type="NCBIfam" id="TIGR04131">
    <property type="entry name" value="Bac_Flav_CTERM"/>
    <property type="match status" value="1"/>
</dbReference>
<dbReference type="Gene3D" id="2.60.120.200">
    <property type="match status" value="4"/>
</dbReference>
<evidence type="ECO:0000256" key="1">
    <source>
        <dbReference type="ARBA" id="ARBA00022737"/>
    </source>
</evidence>
<dbReference type="SUPFAM" id="SSF49265">
    <property type="entry name" value="Fibronectin type III"/>
    <property type="match status" value="5"/>
</dbReference>
<dbReference type="SMART" id="SM00060">
    <property type="entry name" value="FN3"/>
    <property type="match status" value="6"/>
</dbReference>
<evidence type="ECO:0000259" key="3">
    <source>
        <dbReference type="PROSITE" id="PS50853"/>
    </source>
</evidence>
<dbReference type="EMBL" id="CP133721">
    <property type="protein sequence ID" value="WMW77787.1"/>
    <property type="molecule type" value="Genomic_DNA"/>
</dbReference>
<keyword evidence="5" id="KW-1185">Reference proteome</keyword>
<accession>A0ABY9RC60</accession>
<dbReference type="InterPro" id="IPR036116">
    <property type="entry name" value="FN3_sf"/>
</dbReference>